<dbReference type="AlphaFoldDB" id="A0A1I2MXW1"/>
<gene>
    <name evidence="1" type="ORF">SAMN04487885_11747</name>
</gene>
<sequence length="291" mass="33649">MFGYVKPCIPELKVKDFEKFKAYYCGLCHSIKKLYGNLPRLCLNYDMTFLAILLDSLTEDSINYKKIICPTHPTKKKSLVCSNFALEYSAHMNVSLFYYKLLDDVKDDNNLKSKALSSLLKSKVNNYSNEIRSINLEIYYELMELSRLESSKITSIDEICDPFSTLTAVVLSSYPHYNGDDKDKKHLYSLGYNLGRWIYLIDAMDDLEKDISENKFNAINEVYNTENLPFSDFKSCIAEKINFLLINCGSECLYHLEKLPLQKNKDLLLNIVHLGIMEQTERLTKGVIHND</sequence>
<dbReference type="OrthoDB" id="1722540at2"/>
<dbReference type="Proteomes" id="UP000182135">
    <property type="component" value="Unassembled WGS sequence"/>
</dbReference>
<dbReference type="InterPro" id="IPR043740">
    <property type="entry name" value="DUF5685"/>
</dbReference>
<dbReference type="STRING" id="1529.SAMN04487885_11747"/>
<keyword evidence="2" id="KW-1185">Reference proteome</keyword>
<dbReference type="RefSeq" id="WP_074845873.1">
    <property type="nucleotide sequence ID" value="NZ_FOOE01000017.1"/>
</dbReference>
<dbReference type="eggNOG" id="ENOG502Z8PZ">
    <property type="taxonomic scope" value="Bacteria"/>
</dbReference>
<evidence type="ECO:0000313" key="1">
    <source>
        <dbReference type="EMBL" id="SFF95720.1"/>
    </source>
</evidence>
<dbReference type="Pfam" id="PF18937">
    <property type="entry name" value="DUF5685"/>
    <property type="match status" value="1"/>
</dbReference>
<protein>
    <submittedName>
        <fullName evidence="1">Uncharacterized protein</fullName>
    </submittedName>
</protein>
<dbReference type="EMBL" id="FOOE01000017">
    <property type="protein sequence ID" value="SFF95720.1"/>
    <property type="molecule type" value="Genomic_DNA"/>
</dbReference>
<proteinExistence type="predicted"/>
<name>A0A1I2MXW1_9CLOT</name>
<evidence type="ECO:0000313" key="2">
    <source>
        <dbReference type="Proteomes" id="UP000182135"/>
    </source>
</evidence>
<accession>A0A1I2MXW1</accession>
<organism evidence="1 2">
    <name type="scientific">Clostridium cadaveris</name>
    <dbReference type="NCBI Taxonomy" id="1529"/>
    <lineage>
        <taxon>Bacteria</taxon>
        <taxon>Bacillati</taxon>
        <taxon>Bacillota</taxon>
        <taxon>Clostridia</taxon>
        <taxon>Eubacteriales</taxon>
        <taxon>Clostridiaceae</taxon>
        <taxon>Clostridium</taxon>
    </lineage>
</organism>
<reference evidence="1 2" key="1">
    <citation type="submission" date="2016-10" db="EMBL/GenBank/DDBJ databases">
        <authorList>
            <person name="de Groot N.N."/>
        </authorList>
    </citation>
    <scope>NUCLEOTIDE SEQUENCE [LARGE SCALE GENOMIC DNA]</scope>
    <source>
        <strain evidence="1 2">NLAE-zl-G419</strain>
    </source>
</reference>